<evidence type="ECO:0000256" key="4">
    <source>
        <dbReference type="ARBA" id="ARBA00022737"/>
    </source>
</evidence>
<dbReference type="PROSITE" id="PS50005">
    <property type="entry name" value="TPR"/>
    <property type="match status" value="1"/>
</dbReference>
<dbReference type="SUPFAM" id="SSF48452">
    <property type="entry name" value="TPR-like"/>
    <property type="match status" value="1"/>
</dbReference>
<dbReference type="InterPro" id="IPR000780">
    <property type="entry name" value="CheR_MeTrfase"/>
</dbReference>
<evidence type="ECO:0000256" key="7">
    <source>
        <dbReference type="SAM" id="MobiDB-lite"/>
    </source>
</evidence>
<dbReference type="GO" id="GO:0008983">
    <property type="term" value="F:protein-glutamate O-methyltransferase activity"/>
    <property type="evidence" value="ECO:0007669"/>
    <property type="project" value="UniProtKB-EC"/>
</dbReference>
<dbReference type="InterPro" id="IPR019734">
    <property type="entry name" value="TPR_rpt"/>
</dbReference>
<dbReference type="Gene3D" id="1.25.40.10">
    <property type="entry name" value="Tetratricopeptide repeat domain"/>
    <property type="match status" value="1"/>
</dbReference>
<feature type="compositionally biased region" description="Pro residues" evidence="7">
    <location>
        <begin position="298"/>
        <end position="308"/>
    </location>
</feature>
<dbReference type="KEGG" id="cbw:RR42_s2947"/>
<dbReference type="OrthoDB" id="9816309at2"/>
<dbReference type="Gene3D" id="3.40.50.150">
    <property type="entry name" value="Vaccinia Virus protein VP39"/>
    <property type="match status" value="1"/>
</dbReference>
<dbReference type="EMBL" id="CP010537">
    <property type="protein sequence ID" value="AJG24528.1"/>
    <property type="molecule type" value="Genomic_DNA"/>
</dbReference>
<dbReference type="Pfam" id="PF07719">
    <property type="entry name" value="TPR_2"/>
    <property type="match status" value="1"/>
</dbReference>
<sequence>MTTASHIEALLKERIGLDAATVGPGMIERALRERLAAAAVSDHHAYWNLLHSHPDELQSLIEAVVVPETWFFRHREALLALGRFAAMRVFGSDRAPDGAAPLRILSVPCSTGEEPYSIVMALLDAGVPEQRFQVDAVDVSARSLERARIGQYGNNAFRGAPLDFRDRHFTPCAGGYALKANVRAKVRLLRGNLLDPGLMANEPPYHFVFCRNLLIYFDPPTQRRSLKMLERLSRQDATLFVGPAEASLLTRHGFVSAGVPLAFAFTRRGAHQAGSATPAMPRYPAHPSAPVAAAPQQWPQPPLHPRPPAARGQAGSTGVLAPPAPAPGAPATGNAAERAKAGAEALARISRLADRGELAAAVTACVAHLDAQGPSAAGYCLLGVLHDATGRHADARESYRRALYLDPAHQEALYHMAAILEAEGDSVASARLRNRAQRKTPTRHG</sequence>
<evidence type="ECO:0000256" key="1">
    <source>
        <dbReference type="ARBA" id="ARBA00022603"/>
    </source>
</evidence>
<organism evidence="9 10">
    <name type="scientific">Cupriavidus basilensis</name>
    <dbReference type="NCBI Taxonomy" id="68895"/>
    <lineage>
        <taxon>Bacteria</taxon>
        <taxon>Pseudomonadati</taxon>
        <taxon>Pseudomonadota</taxon>
        <taxon>Betaproteobacteria</taxon>
        <taxon>Burkholderiales</taxon>
        <taxon>Burkholderiaceae</taxon>
        <taxon>Cupriavidus</taxon>
    </lineage>
</organism>
<name>A0A0C4YNB1_9BURK</name>
<dbReference type="PRINTS" id="PR00996">
    <property type="entry name" value="CHERMTFRASE"/>
</dbReference>
<accession>A0A0C4YNB1</accession>
<proteinExistence type="predicted"/>
<dbReference type="InterPro" id="IPR029063">
    <property type="entry name" value="SAM-dependent_MTases_sf"/>
</dbReference>
<evidence type="ECO:0000256" key="6">
    <source>
        <dbReference type="PROSITE-ProRule" id="PRU00339"/>
    </source>
</evidence>
<dbReference type="GO" id="GO:0032259">
    <property type="term" value="P:methylation"/>
    <property type="evidence" value="ECO:0007669"/>
    <property type="project" value="UniProtKB-KW"/>
</dbReference>
<dbReference type="STRING" id="68895.RR42_s2947"/>
<keyword evidence="10" id="KW-1185">Reference proteome</keyword>
<dbReference type="PROSITE" id="PS50123">
    <property type="entry name" value="CHER"/>
    <property type="match status" value="1"/>
</dbReference>
<dbReference type="PANTHER" id="PTHR24422">
    <property type="entry name" value="CHEMOTAXIS PROTEIN METHYLTRANSFERASE"/>
    <property type="match status" value="1"/>
</dbReference>
<keyword evidence="5 6" id="KW-0802">TPR repeat</keyword>
<keyword evidence="1 9" id="KW-0489">Methyltransferase</keyword>
<keyword evidence="2 9" id="KW-0808">Transferase</keyword>
<dbReference type="Pfam" id="PF01739">
    <property type="entry name" value="CheR"/>
    <property type="match status" value="1"/>
</dbReference>
<evidence type="ECO:0000256" key="5">
    <source>
        <dbReference type="ARBA" id="ARBA00022803"/>
    </source>
</evidence>
<keyword evidence="3" id="KW-0949">S-adenosyl-L-methionine</keyword>
<keyword evidence="4" id="KW-0677">Repeat</keyword>
<evidence type="ECO:0000259" key="8">
    <source>
        <dbReference type="PROSITE" id="PS50123"/>
    </source>
</evidence>
<gene>
    <name evidence="9" type="ORF">RR42_s2947</name>
</gene>
<dbReference type="PANTHER" id="PTHR24422:SF19">
    <property type="entry name" value="CHEMOTAXIS PROTEIN METHYLTRANSFERASE"/>
    <property type="match status" value="1"/>
</dbReference>
<feature type="domain" description="CheR-type methyltransferase" evidence="8">
    <location>
        <begin position="1"/>
        <end position="246"/>
    </location>
</feature>
<evidence type="ECO:0000313" key="9">
    <source>
        <dbReference type="EMBL" id="AJG24528.1"/>
    </source>
</evidence>
<feature type="region of interest" description="Disordered" evidence="7">
    <location>
        <begin position="274"/>
        <end position="337"/>
    </location>
</feature>
<dbReference type="InterPro" id="IPR011990">
    <property type="entry name" value="TPR-like_helical_dom_sf"/>
</dbReference>
<dbReference type="InterPro" id="IPR013105">
    <property type="entry name" value="TPR_2"/>
</dbReference>
<dbReference type="InterPro" id="IPR022642">
    <property type="entry name" value="CheR_C"/>
</dbReference>
<dbReference type="AlphaFoldDB" id="A0A0C4YNB1"/>
<reference evidence="9 10" key="1">
    <citation type="journal article" date="2015" name="Genome Announc.">
        <title>Complete Genome Sequence of Cupriavidus basilensis 4G11, Isolated from the Oak Ridge Field Research Center Site.</title>
        <authorList>
            <person name="Ray J."/>
            <person name="Waters R.J."/>
            <person name="Skerker J.M."/>
            <person name="Kuehl J.V."/>
            <person name="Price M.N."/>
            <person name="Huang J."/>
            <person name="Chakraborty R."/>
            <person name="Arkin A.P."/>
            <person name="Deutschbauer A."/>
        </authorList>
    </citation>
    <scope>NUCLEOTIDE SEQUENCE [LARGE SCALE GENOMIC DNA]</scope>
    <source>
        <strain evidence="9">4G11</strain>
    </source>
</reference>
<dbReference type="SMART" id="SM00028">
    <property type="entry name" value="TPR"/>
    <property type="match status" value="1"/>
</dbReference>
<dbReference type="SUPFAM" id="SSF53335">
    <property type="entry name" value="S-adenosyl-L-methionine-dependent methyltransferases"/>
    <property type="match status" value="1"/>
</dbReference>
<dbReference type="Proteomes" id="UP000031843">
    <property type="component" value="Chromosome secondary"/>
</dbReference>
<feature type="compositionally biased region" description="Low complexity" evidence="7">
    <location>
        <begin position="285"/>
        <end position="297"/>
    </location>
</feature>
<evidence type="ECO:0000313" key="10">
    <source>
        <dbReference type="Proteomes" id="UP000031843"/>
    </source>
</evidence>
<evidence type="ECO:0000256" key="2">
    <source>
        <dbReference type="ARBA" id="ARBA00022679"/>
    </source>
</evidence>
<evidence type="ECO:0000256" key="3">
    <source>
        <dbReference type="ARBA" id="ARBA00022691"/>
    </source>
</evidence>
<feature type="repeat" description="TPR" evidence="6">
    <location>
        <begin position="376"/>
        <end position="409"/>
    </location>
</feature>
<protein>
    <submittedName>
        <fullName evidence="9">Chemotaxis protein methyltransferase CheR</fullName>
        <ecNumber evidence="9">2.1.1.80</ecNumber>
    </submittedName>
</protein>
<dbReference type="InterPro" id="IPR050903">
    <property type="entry name" value="Bact_Chemotaxis_MeTrfase"/>
</dbReference>
<dbReference type="RefSeq" id="WP_043356706.1">
    <property type="nucleotide sequence ID" value="NZ_CP010537.1"/>
</dbReference>
<dbReference type="SMART" id="SM00138">
    <property type="entry name" value="MeTrc"/>
    <property type="match status" value="1"/>
</dbReference>
<dbReference type="EC" id="2.1.1.80" evidence="9"/>
<dbReference type="SUPFAM" id="SSF47757">
    <property type="entry name" value="Chemotaxis receptor methyltransferase CheR, N-terminal domain"/>
    <property type="match status" value="1"/>
</dbReference>